<dbReference type="EMBL" id="CM008047">
    <property type="protein sequence ID" value="PVH64740.1"/>
    <property type="molecule type" value="Genomic_DNA"/>
</dbReference>
<sequence length="52" mass="6236">MQSHDWIKFFYHMSSIYDSHSVYLLIFIKFRHSRGSIQNCSTALHEAITKFI</sequence>
<gene>
    <name evidence="1" type="ORF">PAHAL_2G348500</name>
</gene>
<reference evidence="1" key="1">
    <citation type="submission" date="2018-04" db="EMBL/GenBank/DDBJ databases">
        <title>WGS assembly of Panicum hallii.</title>
        <authorList>
            <person name="Lovell J."/>
            <person name="Jenkins J."/>
            <person name="Lowry D."/>
            <person name="Mamidi S."/>
            <person name="Sreedasyam A."/>
            <person name="Weng X."/>
            <person name="Barry K."/>
            <person name="Bonette J."/>
            <person name="Campitelli B."/>
            <person name="Daum C."/>
            <person name="Gordon S."/>
            <person name="Gould B."/>
            <person name="Lipzen A."/>
            <person name="Macqueen A."/>
            <person name="Palacio-Mejia J."/>
            <person name="Plott C."/>
            <person name="Shakirov E."/>
            <person name="Shu S."/>
            <person name="Yoshinaga Y."/>
            <person name="Zane M."/>
            <person name="Rokhsar D."/>
            <person name="Grimwood J."/>
            <person name="Schmutz J."/>
            <person name="Juenger T."/>
        </authorList>
    </citation>
    <scope>NUCLEOTIDE SEQUENCE [LARGE SCALE GENOMIC DNA]</scope>
    <source>
        <strain evidence="1">FIL2</strain>
    </source>
</reference>
<protein>
    <submittedName>
        <fullName evidence="1">Uncharacterized protein</fullName>
    </submittedName>
</protein>
<proteinExistence type="predicted"/>
<dbReference type="Proteomes" id="UP000243499">
    <property type="component" value="Chromosome 2"/>
</dbReference>
<name>A0A2T8KRG8_9POAL</name>
<accession>A0A2T8KRG8</accession>
<organism evidence="1">
    <name type="scientific">Panicum hallii</name>
    <dbReference type="NCBI Taxonomy" id="206008"/>
    <lineage>
        <taxon>Eukaryota</taxon>
        <taxon>Viridiplantae</taxon>
        <taxon>Streptophyta</taxon>
        <taxon>Embryophyta</taxon>
        <taxon>Tracheophyta</taxon>
        <taxon>Spermatophyta</taxon>
        <taxon>Magnoliopsida</taxon>
        <taxon>Liliopsida</taxon>
        <taxon>Poales</taxon>
        <taxon>Poaceae</taxon>
        <taxon>PACMAD clade</taxon>
        <taxon>Panicoideae</taxon>
        <taxon>Panicodae</taxon>
        <taxon>Paniceae</taxon>
        <taxon>Panicinae</taxon>
        <taxon>Panicum</taxon>
        <taxon>Panicum sect. Panicum</taxon>
    </lineage>
</organism>
<evidence type="ECO:0000313" key="1">
    <source>
        <dbReference type="EMBL" id="PVH64740.1"/>
    </source>
</evidence>
<dbReference type="AlphaFoldDB" id="A0A2T8KRG8"/>
<dbReference type="Gramene" id="PVH64740">
    <property type="protein sequence ID" value="PVH64740"/>
    <property type="gene ID" value="PAHAL_2G348500"/>
</dbReference>